<sequence>MQENQYIVRESLTQALFLLMAEQELNTIRVTDLVRKAGVGRVSFYRNFSNKEDIIISYLKGKSAELLEESKTSQTPSELTVFKFLHQLKDDLLVIHKQGLGHLLYQEIIDYNRQTAYDLGLDLSSYELSFHSGAAWGVIDCWLSQGMVDSPEEVHRQFNPFNLETNRQLD</sequence>
<dbReference type="Pfam" id="PF00440">
    <property type="entry name" value="TetR_N"/>
    <property type="match status" value="1"/>
</dbReference>
<evidence type="ECO:0000259" key="3">
    <source>
        <dbReference type="PROSITE" id="PS50977"/>
    </source>
</evidence>
<feature type="DNA-binding region" description="H-T-H motif" evidence="2">
    <location>
        <begin position="29"/>
        <end position="48"/>
    </location>
</feature>
<dbReference type="PROSITE" id="PS50977">
    <property type="entry name" value="HTH_TETR_2"/>
    <property type="match status" value="1"/>
</dbReference>
<dbReference type="AlphaFoldDB" id="A0A5C5SC10"/>
<dbReference type="OrthoDB" id="9810250at2"/>
<feature type="domain" description="HTH tetR-type" evidence="3">
    <location>
        <begin position="6"/>
        <end position="66"/>
    </location>
</feature>
<evidence type="ECO:0000313" key="5">
    <source>
        <dbReference type="Proteomes" id="UP000317430"/>
    </source>
</evidence>
<evidence type="ECO:0000256" key="1">
    <source>
        <dbReference type="ARBA" id="ARBA00023125"/>
    </source>
</evidence>
<gene>
    <name evidence="4" type="ORF">FRX57_03945</name>
</gene>
<keyword evidence="1 2" id="KW-0238">DNA-binding</keyword>
<dbReference type="InterPro" id="IPR001647">
    <property type="entry name" value="HTH_TetR"/>
</dbReference>
<evidence type="ECO:0000313" key="4">
    <source>
        <dbReference type="EMBL" id="TWS98089.1"/>
    </source>
</evidence>
<dbReference type="EMBL" id="VOHL01000002">
    <property type="protein sequence ID" value="TWS98089.1"/>
    <property type="molecule type" value="Genomic_DNA"/>
</dbReference>
<evidence type="ECO:0000256" key="2">
    <source>
        <dbReference type="PROSITE-ProRule" id="PRU00335"/>
    </source>
</evidence>
<dbReference type="Gene3D" id="1.10.357.10">
    <property type="entry name" value="Tetracycline Repressor, domain 2"/>
    <property type="match status" value="1"/>
</dbReference>
<dbReference type="SUPFAM" id="SSF46689">
    <property type="entry name" value="Homeodomain-like"/>
    <property type="match status" value="1"/>
</dbReference>
<reference evidence="4 5" key="1">
    <citation type="submission" date="2019-08" db="EMBL/GenBank/DDBJ databases">
        <authorList>
            <person name="Lei W."/>
        </authorList>
    </citation>
    <scope>NUCLEOTIDE SEQUENCE [LARGE SCALE GENOMIC DNA]</scope>
    <source>
        <strain evidence="4 5">CCUG 66496</strain>
    </source>
</reference>
<dbReference type="PANTHER" id="PTHR43479">
    <property type="entry name" value="ACREF/ENVCD OPERON REPRESSOR-RELATED"/>
    <property type="match status" value="1"/>
</dbReference>
<dbReference type="RefSeq" id="WP_146566917.1">
    <property type="nucleotide sequence ID" value="NZ_VOHL01000002.1"/>
</dbReference>
<dbReference type="PANTHER" id="PTHR43479:SF11">
    <property type="entry name" value="ACREF_ENVCD OPERON REPRESSOR-RELATED"/>
    <property type="match status" value="1"/>
</dbReference>
<dbReference type="GO" id="GO:0003677">
    <property type="term" value="F:DNA binding"/>
    <property type="evidence" value="ECO:0007669"/>
    <property type="project" value="UniProtKB-UniRule"/>
</dbReference>
<accession>A0A5C5SC10</accession>
<dbReference type="InterPro" id="IPR050624">
    <property type="entry name" value="HTH-type_Tx_Regulator"/>
</dbReference>
<organism evidence="4 5">
    <name type="scientific">Streptococcus cuniculipharyngis</name>
    <dbReference type="NCBI Taxonomy" id="1562651"/>
    <lineage>
        <taxon>Bacteria</taxon>
        <taxon>Bacillati</taxon>
        <taxon>Bacillota</taxon>
        <taxon>Bacilli</taxon>
        <taxon>Lactobacillales</taxon>
        <taxon>Streptococcaceae</taxon>
        <taxon>Streptococcus</taxon>
    </lineage>
</organism>
<protein>
    <submittedName>
        <fullName evidence="4">TetR/AcrR family transcriptional regulator</fullName>
    </submittedName>
</protein>
<proteinExistence type="predicted"/>
<comment type="caution">
    <text evidence="4">The sequence shown here is derived from an EMBL/GenBank/DDBJ whole genome shotgun (WGS) entry which is preliminary data.</text>
</comment>
<dbReference type="InterPro" id="IPR009057">
    <property type="entry name" value="Homeodomain-like_sf"/>
</dbReference>
<dbReference type="Proteomes" id="UP000317430">
    <property type="component" value="Unassembled WGS sequence"/>
</dbReference>
<name>A0A5C5SC10_9STRE</name>
<keyword evidence="5" id="KW-1185">Reference proteome</keyword>